<name>A0A402CJ13_RHOWR</name>
<protein>
    <submittedName>
        <fullName evidence="1">Uncharacterized protein</fullName>
    </submittedName>
</protein>
<dbReference type="Proteomes" id="UP000287519">
    <property type="component" value="Unassembled WGS sequence"/>
</dbReference>
<accession>A0A402CJ13</accession>
<dbReference type="EMBL" id="BHYM01000079">
    <property type="protein sequence ID" value="GCE43582.1"/>
    <property type="molecule type" value="Genomic_DNA"/>
</dbReference>
<dbReference type="AlphaFoldDB" id="A0A402CJ13"/>
<gene>
    <name evidence="1" type="ORF">Rhow_007812</name>
</gene>
<proteinExistence type="predicted"/>
<reference evidence="1 2" key="1">
    <citation type="submission" date="2018-11" db="EMBL/GenBank/DDBJ databases">
        <title>Microbial catabolism of amino acid.</title>
        <authorList>
            <person name="Hibi M."/>
            <person name="Ogawa J."/>
        </authorList>
    </citation>
    <scope>NUCLEOTIDE SEQUENCE [LARGE SCALE GENOMIC DNA]</scope>
    <source>
        <strain evidence="1 2">C31-06</strain>
    </source>
</reference>
<evidence type="ECO:0000313" key="2">
    <source>
        <dbReference type="Proteomes" id="UP000287519"/>
    </source>
</evidence>
<comment type="caution">
    <text evidence="1">The sequence shown here is derived from an EMBL/GenBank/DDBJ whole genome shotgun (WGS) entry which is preliminary data.</text>
</comment>
<organism evidence="1 2">
    <name type="scientific">Rhodococcus wratislaviensis</name>
    <name type="common">Tsukamurella wratislaviensis</name>
    <dbReference type="NCBI Taxonomy" id="44752"/>
    <lineage>
        <taxon>Bacteria</taxon>
        <taxon>Bacillati</taxon>
        <taxon>Actinomycetota</taxon>
        <taxon>Actinomycetes</taxon>
        <taxon>Mycobacteriales</taxon>
        <taxon>Nocardiaceae</taxon>
        <taxon>Rhodococcus</taxon>
    </lineage>
</organism>
<keyword evidence="2" id="KW-1185">Reference proteome</keyword>
<sequence length="40" mass="4714">MWRYTQAITEYLECLCLSTGLGPSSRSPVWLAWVELPHRY</sequence>
<evidence type="ECO:0000313" key="1">
    <source>
        <dbReference type="EMBL" id="GCE43582.1"/>
    </source>
</evidence>